<protein>
    <submittedName>
        <fullName evidence="1">Uncharacterized protein</fullName>
    </submittedName>
</protein>
<keyword evidence="2" id="KW-1185">Reference proteome</keyword>
<dbReference type="EMBL" id="KL142372">
    <property type="protein sequence ID" value="KDR80396.1"/>
    <property type="molecule type" value="Genomic_DNA"/>
</dbReference>
<evidence type="ECO:0000313" key="2">
    <source>
        <dbReference type="Proteomes" id="UP000027222"/>
    </source>
</evidence>
<proteinExistence type="predicted"/>
<organism evidence="1 2">
    <name type="scientific">Galerina marginata (strain CBS 339.88)</name>
    <dbReference type="NCBI Taxonomy" id="685588"/>
    <lineage>
        <taxon>Eukaryota</taxon>
        <taxon>Fungi</taxon>
        <taxon>Dikarya</taxon>
        <taxon>Basidiomycota</taxon>
        <taxon>Agaricomycotina</taxon>
        <taxon>Agaricomycetes</taxon>
        <taxon>Agaricomycetidae</taxon>
        <taxon>Agaricales</taxon>
        <taxon>Agaricineae</taxon>
        <taxon>Strophariaceae</taxon>
        <taxon>Galerina</taxon>
    </lineage>
</organism>
<accession>A0A067TB75</accession>
<name>A0A067TB75_GALM3</name>
<dbReference type="AlphaFoldDB" id="A0A067TB75"/>
<dbReference type="Proteomes" id="UP000027222">
    <property type="component" value="Unassembled WGS sequence"/>
</dbReference>
<dbReference type="OrthoDB" id="2937383at2759"/>
<dbReference type="HOGENOM" id="CLU_1277790_0_0_1"/>
<gene>
    <name evidence="1" type="ORF">GALMADRAFT_208498</name>
</gene>
<evidence type="ECO:0000313" key="1">
    <source>
        <dbReference type="EMBL" id="KDR80396.1"/>
    </source>
</evidence>
<reference evidence="2" key="1">
    <citation type="journal article" date="2014" name="Proc. Natl. Acad. Sci. U.S.A.">
        <title>Extensive sampling of basidiomycete genomes demonstrates inadequacy of the white-rot/brown-rot paradigm for wood decay fungi.</title>
        <authorList>
            <person name="Riley R."/>
            <person name="Salamov A.A."/>
            <person name="Brown D.W."/>
            <person name="Nagy L.G."/>
            <person name="Floudas D."/>
            <person name="Held B.W."/>
            <person name="Levasseur A."/>
            <person name="Lombard V."/>
            <person name="Morin E."/>
            <person name="Otillar R."/>
            <person name="Lindquist E.A."/>
            <person name="Sun H."/>
            <person name="LaButti K.M."/>
            <person name="Schmutz J."/>
            <person name="Jabbour D."/>
            <person name="Luo H."/>
            <person name="Baker S.E."/>
            <person name="Pisabarro A.G."/>
            <person name="Walton J.D."/>
            <person name="Blanchette R.A."/>
            <person name="Henrissat B."/>
            <person name="Martin F."/>
            <person name="Cullen D."/>
            <person name="Hibbett D.S."/>
            <person name="Grigoriev I.V."/>
        </authorList>
    </citation>
    <scope>NUCLEOTIDE SEQUENCE [LARGE SCALE GENOMIC DNA]</scope>
    <source>
        <strain evidence="2">CBS 339.88</strain>
    </source>
</reference>
<sequence>MRYHPSASIPAINYACPAPYSSLPRPPPTTILYDRVYNDDHLSVKCHLRQLLKKNKLSGMPAGYPFHCVHDGQGGLAVSRASYEFREHFCFSDQRARIQHATFTFSAPDFSRYGSKVNSWRIYLPARESTPTRDAPKLVSIAHVQVDQLVMETPDFGFELQTNPRILLEALALSIELGVLITVQVANYKTPMTYPSKRNVRYGAGEIIFISTDDHGRSEVALVFEP</sequence>